<dbReference type="SUPFAM" id="SSF48340">
    <property type="entry name" value="Interferon-induced guanylate-binding protein 1 (GBP1), C-terminal domain"/>
    <property type="match status" value="1"/>
</dbReference>
<evidence type="ECO:0000256" key="4">
    <source>
        <dbReference type="PROSITE-ProRule" id="PRU01052"/>
    </source>
</evidence>
<reference evidence="8" key="1">
    <citation type="submission" date="2011-05" db="EMBL/GenBank/DDBJ databases">
        <authorList>
            <person name="Richards S.R."/>
            <person name="Qu J."/>
            <person name="Jiang H."/>
            <person name="Jhangiani S.N."/>
            <person name="Agravi P."/>
            <person name="Goodspeed R."/>
            <person name="Gross S."/>
            <person name="Mandapat C."/>
            <person name="Jackson L."/>
            <person name="Mathew T."/>
            <person name="Pu L."/>
            <person name="Thornton R."/>
            <person name="Saada N."/>
            <person name="Wilczek-Boney K.B."/>
            <person name="Lee S."/>
            <person name="Kovar C."/>
            <person name="Wu Y."/>
            <person name="Scherer S.E."/>
            <person name="Worley K.C."/>
            <person name="Muzny D.M."/>
            <person name="Gibbs R."/>
        </authorList>
    </citation>
    <scope>NUCLEOTIDE SEQUENCE</scope>
    <source>
        <strain evidence="8">Brora</strain>
    </source>
</reference>
<dbReference type="Pfam" id="PF02841">
    <property type="entry name" value="GBP_C"/>
    <property type="match status" value="1"/>
</dbReference>
<evidence type="ECO:0000256" key="1">
    <source>
        <dbReference type="ARBA" id="ARBA00022741"/>
    </source>
</evidence>
<dbReference type="OMA" id="LCDMDDQ"/>
<feature type="coiled-coil region" evidence="5">
    <location>
        <begin position="471"/>
        <end position="571"/>
    </location>
</feature>
<evidence type="ECO:0000313" key="7">
    <source>
        <dbReference type="EnsemblMetazoa" id="SMAR009919-PA"/>
    </source>
</evidence>
<keyword evidence="8" id="KW-1185">Reference proteome</keyword>
<dbReference type="Gene3D" id="1.20.1000.10">
    <property type="entry name" value="Guanylate-binding protein, C-terminal domain"/>
    <property type="match status" value="1"/>
</dbReference>
<feature type="domain" description="GB1/RHD3-type G" evidence="6">
    <location>
        <begin position="32"/>
        <end position="271"/>
    </location>
</feature>
<keyword evidence="3" id="KW-0342">GTP-binding</keyword>
<dbReference type="EnsemblMetazoa" id="SMAR009919-RA">
    <property type="protein sequence ID" value="SMAR009919-PA"/>
    <property type="gene ID" value="SMAR009919"/>
</dbReference>
<dbReference type="PROSITE" id="PS51715">
    <property type="entry name" value="G_GB1_RHD3"/>
    <property type="match status" value="1"/>
</dbReference>
<dbReference type="eggNOG" id="KOG2037">
    <property type="taxonomic scope" value="Eukaryota"/>
</dbReference>
<dbReference type="PhylomeDB" id="T1J894"/>
<dbReference type="EMBL" id="JH431950">
    <property type="status" value="NOT_ANNOTATED_CDS"/>
    <property type="molecule type" value="Genomic_DNA"/>
</dbReference>
<evidence type="ECO:0000256" key="5">
    <source>
        <dbReference type="SAM" id="Coils"/>
    </source>
</evidence>
<accession>T1J894</accession>
<evidence type="ECO:0000256" key="3">
    <source>
        <dbReference type="ARBA" id="ARBA00023134"/>
    </source>
</evidence>
<dbReference type="GO" id="GO:0005525">
    <property type="term" value="F:GTP binding"/>
    <property type="evidence" value="ECO:0007669"/>
    <property type="project" value="UniProtKB-KW"/>
</dbReference>
<sequence>MVSWTSPKPFIFFQNNKLQLNNDVLYGLEQVDIPLIPVCIAGRLRSGKSYLMNRLVGRKTGFPLGCTVEAVTKGIWVWYIEHPSKKNVGLLVMDTEGLDDPDGGYEDYDMAILSLSILLSSTLIYNEIGLIGNSLIDKLNFVTEMSRRIKCDTNANSDADFDGFFPQFVLAIRDLTLELKIDGLEVTDDEYMEKKMLTANKNATTNREKKRNETKLKLRQYFPHRKCFTFISPLQELKVLKKPEDMSDIELPNAFVEKSNDFCNFIYQNSKVKKLKLVQPVTGPIFVQLAKIYLEAINKNTIPCVESAINLIAESENVKALEDAMVVYSRTMAATPLPVDKEELEKSHTTSHTVAINYFLRKVFLDENKKYQEKLQAQLAREYIRYVEQNQEASHSKCMKILDQLYLPMSIKMKSGAYVKRGGYEEYTEDLDELERKYNQIPNKGALSDVSIQTFLVNRKRDRDTIVRALLTKCEREREHERAEQEQVKLKTQLDRAKEGQAKENEELLRRTIAEQLQLLEEKHQADLEQQKQAFEQLIEMREREQRRLLEETFAEEAVRLRNEVDKLKSKKTNIMEYISTVAESLGDMLHDMLLCKR</sequence>
<evidence type="ECO:0000313" key="8">
    <source>
        <dbReference type="Proteomes" id="UP000014500"/>
    </source>
</evidence>
<comment type="similarity">
    <text evidence="4">Belongs to the TRAFAC class dynamin-like GTPase superfamily. GB1/RHD3 GTPase family.</text>
</comment>
<proteinExistence type="inferred from homology"/>
<dbReference type="Proteomes" id="UP000014500">
    <property type="component" value="Unassembled WGS sequence"/>
</dbReference>
<reference evidence="7" key="2">
    <citation type="submission" date="2015-02" db="UniProtKB">
        <authorList>
            <consortium name="EnsemblMetazoa"/>
        </authorList>
    </citation>
    <scope>IDENTIFICATION</scope>
</reference>
<dbReference type="InterPro" id="IPR030386">
    <property type="entry name" value="G_GB1_RHD3_dom"/>
</dbReference>
<dbReference type="SUPFAM" id="SSF52540">
    <property type="entry name" value="P-loop containing nucleoside triphosphate hydrolases"/>
    <property type="match status" value="1"/>
</dbReference>
<keyword evidence="5" id="KW-0175">Coiled coil</keyword>
<keyword evidence="1" id="KW-0547">Nucleotide-binding</keyword>
<dbReference type="Pfam" id="PF02263">
    <property type="entry name" value="GBP"/>
    <property type="match status" value="1"/>
</dbReference>
<evidence type="ECO:0000259" key="6">
    <source>
        <dbReference type="PROSITE" id="PS51715"/>
    </source>
</evidence>
<organism evidence="7 8">
    <name type="scientific">Strigamia maritima</name>
    <name type="common">European centipede</name>
    <name type="synonym">Geophilus maritimus</name>
    <dbReference type="NCBI Taxonomy" id="126957"/>
    <lineage>
        <taxon>Eukaryota</taxon>
        <taxon>Metazoa</taxon>
        <taxon>Ecdysozoa</taxon>
        <taxon>Arthropoda</taxon>
        <taxon>Myriapoda</taxon>
        <taxon>Chilopoda</taxon>
        <taxon>Pleurostigmophora</taxon>
        <taxon>Geophilomorpha</taxon>
        <taxon>Linotaeniidae</taxon>
        <taxon>Strigamia</taxon>
    </lineage>
</organism>
<dbReference type="GO" id="GO:0003924">
    <property type="term" value="F:GTPase activity"/>
    <property type="evidence" value="ECO:0007669"/>
    <property type="project" value="InterPro"/>
</dbReference>
<name>T1J894_STRMM</name>
<dbReference type="HOGENOM" id="CLU_018608_2_0_1"/>
<protein>
    <recommendedName>
        <fullName evidence="6">GB1/RHD3-type G domain-containing protein</fullName>
    </recommendedName>
</protein>
<dbReference type="PANTHER" id="PTHR10751">
    <property type="entry name" value="GUANYLATE BINDING PROTEIN"/>
    <property type="match status" value="1"/>
</dbReference>
<dbReference type="InterPro" id="IPR003191">
    <property type="entry name" value="Guanylate-bd/ATL_C"/>
</dbReference>
<dbReference type="Gene3D" id="3.40.50.300">
    <property type="entry name" value="P-loop containing nucleotide triphosphate hydrolases"/>
    <property type="match status" value="1"/>
</dbReference>
<dbReference type="InterPro" id="IPR036543">
    <property type="entry name" value="Guanylate-bd_C_sf"/>
</dbReference>
<dbReference type="AlphaFoldDB" id="T1J894"/>
<keyword evidence="2" id="KW-0378">Hydrolase</keyword>
<dbReference type="InterPro" id="IPR015894">
    <property type="entry name" value="Guanylate-bd_N"/>
</dbReference>
<evidence type="ECO:0000256" key="2">
    <source>
        <dbReference type="ARBA" id="ARBA00022801"/>
    </source>
</evidence>
<dbReference type="InterPro" id="IPR027417">
    <property type="entry name" value="P-loop_NTPase"/>
</dbReference>